<evidence type="ECO:0000256" key="3">
    <source>
        <dbReference type="SAM" id="MobiDB-lite"/>
    </source>
</evidence>
<dbReference type="InterPro" id="IPR021884">
    <property type="entry name" value="Ice-bd_prot"/>
</dbReference>
<comment type="similarity">
    <text evidence="1">Belongs to the ice-binding protein family.</text>
</comment>
<dbReference type="InterPro" id="IPR047589">
    <property type="entry name" value="DUF11_rpt"/>
</dbReference>
<name>A0ABR7XFZ2_9BACT</name>
<dbReference type="Pfam" id="PF13585">
    <property type="entry name" value="CHU_C"/>
    <property type="match status" value="1"/>
</dbReference>
<dbReference type="InterPro" id="IPR026341">
    <property type="entry name" value="T9SS_type_B"/>
</dbReference>
<protein>
    <submittedName>
        <fullName evidence="6">DUF11 domain-containing protein</fullName>
    </submittedName>
</protein>
<evidence type="ECO:0000259" key="4">
    <source>
        <dbReference type="Pfam" id="PF01345"/>
    </source>
</evidence>
<dbReference type="Pfam" id="PF01345">
    <property type="entry name" value="DUF11"/>
    <property type="match status" value="6"/>
</dbReference>
<dbReference type="NCBIfam" id="TIGR01451">
    <property type="entry name" value="B_ant_repeat"/>
    <property type="match status" value="6"/>
</dbReference>
<reference evidence="6 7" key="1">
    <citation type="submission" date="2020-09" db="EMBL/GenBank/DDBJ databases">
        <title>Genome sequencing and assembly of Pontibacter sp.</title>
        <authorList>
            <person name="Chhetri G."/>
        </authorList>
    </citation>
    <scope>NUCLEOTIDE SEQUENCE [LARGE SCALE GENOMIC DNA]</scope>
    <source>
        <strain evidence="6 7">JH31</strain>
    </source>
</reference>
<feature type="domain" description="DUF11" evidence="4">
    <location>
        <begin position="232"/>
        <end position="342"/>
    </location>
</feature>
<feature type="domain" description="PKD-like" evidence="5">
    <location>
        <begin position="1318"/>
        <end position="1398"/>
    </location>
</feature>
<dbReference type="RefSeq" id="WP_191183381.1">
    <property type="nucleotide sequence ID" value="NZ_JACXAJ010000003.1"/>
</dbReference>
<dbReference type="EMBL" id="JACXAJ010000003">
    <property type="protein sequence ID" value="MBD1397212.1"/>
    <property type="molecule type" value="Genomic_DNA"/>
</dbReference>
<evidence type="ECO:0000256" key="2">
    <source>
        <dbReference type="ARBA" id="ARBA00022729"/>
    </source>
</evidence>
<keyword evidence="2" id="KW-0732">Signal</keyword>
<evidence type="ECO:0000259" key="5">
    <source>
        <dbReference type="Pfam" id="PF19408"/>
    </source>
</evidence>
<dbReference type="PANTHER" id="PTHR34819">
    <property type="entry name" value="LARGE CYSTEINE-RICH PERIPLASMIC PROTEIN OMCB"/>
    <property type="match status" value="1"/>
</dbReference>
<feature type="domain" description="DUF11" evidence="4">
    <location>
        <begin position="716"/>
        <end position="832"/>
    </location>
</feature>
<feature type="domain" description="PKD-like" evidence="5">
    <location>
        <begin position="1150"/>
        <end position="1228"/>
    </location>
</feature>
<dbReference type="Pfam" id="PF11999">
    <property type="entry name" value="Ice_binding"/>
    <property type="match status" value="1"/>
</dbReference>
<evidence type="ECO:0000313" key="7">
    <source>
        <dbReference type="Proteomes" id="UP000625551"/>
    </source>
</evidence>
<comment type="caution">
    <text evidence="6">The sequence shown here is derived from an EMBL/GenBank/DDBJ whole genome shotgun (WGS) entry which is preliminary data.</text>
</comment>
<dbReference type="InterPro" id="IPR045829">
    <property type="entry name" value="PKD_6"/>
</dbReference>
<feature type="domain" description="PKD-like" evidence="5">
    <location>
        <begin position="1237"/>
        <end position="1309"/>
    </location>
</feature>
<feature type="domain" description="PKD-like" evidence="5">
    <location>
        <begin position="979"/>
        <end position="1056"/>
    </location>
</feature>
<organism evidence="6 7">
    <name type="scientific">Pontibacter aquaedesilientis</name>
    <dbReference type="NCBI Taxonomy" id="2766980"/>
    <lineage>
        <taxon>Bacteria</taxon>
        <taxon>Pseudomonadati</taxon>
        <taxon>Bacteroidota</taxon>
        <taxon>Cytophagia</taxon>
        <taxon>Cytophagales</taxon>
        <taxon>Hymenobacteraceae</taxon>
        <taxon>Pontibacter</taxon>
    </lineage>
</organism>
<feature type="domain" description="DUF11" evidence="4">
    <location>
        <begin position="594"/>
        <end position="711"/>
    </location>
</feature>
<feature type="domain" description="PKD-like" evidence="5">
    <location>
        <begin position="1065"/>
        <end position="1140"/>
    </location>
</feature>
<keyword evidence="7" id="KW-1185">Reference proteome</keyword>
<feature type="domain" description="PKD-like" evidence="5">
    <location>
        <begin position="1403"/>
        <end position="1478"/>
    </location>
</feature>
<dbReference type="Pfam" id="PF19408">
    <property type="entry name" value="PKD_6"/>
    <property type="match status" value="6"/>
</dbReference>
<feature type="domain" description="DUF11" evidence="4">
    <location>
        <begin position="837"/>
        <end position="940"/>
    </location>
</feature>
<evidence type="ECO:0000256" key="1">
    <source>
        <dbReference type="ARBA" id="ARBA00005445"/>
    </source>
</evidence>
<gene>
    <name evidence="6" type="ORF">H9Q13_08555</name>
</gene>
<dbReference type="NCBIfam" id="TIGR04131">
    <property type="entry name" value="Bac_Flav_CTERM"/>
    <property type="match status" value="1"/>
</dbReference>
<dbReference type="InterPro" id="IPR051172">
    <property type="entry name" value="Chlamydia_OmcB"/>
</dbReference>
<feature type="region of interest" description="Disordered" evidence="3">
    <location>
        <begin position="936"/>
        <end position="961"/>
    </location>
</feature>
<sequence>MSRILLLLILLLTTSITHSFGQSEISLGRANRFIALANKEIIVEGPDKTWIRGDIGTSPSKLITGENNLVVTGKIEKGTELAAEAMSDIRRVYQELRMLPADASLNNELGNGREILPGVYHINGNATINDISLLVGQGASNPVFIFVIDGNLTANPGSLSLSGLGVESKNIYWVVNGNVDIRTPSTLYGNVIATGDVRFGKGVNLYGRAFSLDGKIIFDTNSTVLENVTNADLVVDKVVDNKDVSLGSRVTYTITAINNGPGVAHNVVVKEHIPSGLKFLEAKPASKGTYNQTANEWVIGDMEVGEQQVIKLVFQIISAGNIVNEVIIIGNNPDPKPGDEEKEEEIILPDLGLTKKILNPKDSYNLGDVVAYEIKVANNASTVQANINVREQLAEGLEYVRHEASVGTTYNKETGIYNIPTLAGNTSATLVVYAKIVAVGSIRNVATIIGRTPDNDKDPDNNEQEVEIELPDLGLTKTIVDRKDDYKLGDVVAYEIKVTNNAKTAQANINVREQLAEGLEYVRHEASAGTTYNKETGIYNIPTLAGNTSATLVVYAKIVAVGSIRNVATIIGRTPDNDKDPDNNEQEVEIELPDLGLTKTIVDRKDDYKLGDVVAYEIKVTNNAKTAQANVNVREQLAEGLEYVRHEASAGTTYNKETGIYNIPTLAGNTTATLVVYAKIVAVGSIRNVATIIGRTPDNDKDPDNNEQEVEIELPDLGLTKTIVDQKDSYKLGDVVVYEIKVTNYAKGAQNNVNVAEVLAEGLEYIRYEASVGTYNHSTGIYNIPTLAGKTAATLRVFAKLVRTGNIRNVATIKDRTPDNDKDPDNNEEEVEIVLPDLGVTKQLVSTQGEYYVGDMVQYKIVVTNYAKEQATNVKVEEKLPEGLLYVSHQVNRGEYNQSTGMFTIPVLAIDAPAVLTITAQVVKSGSIRNIVSIIGKDPVNPTDPTDPGDYKDSDPDNDDDEVVVPVGCRPNVEVTIGTAPTAVCINTENLTFKATSNVIGGTYKWDLPAGWRFAAGSGQGSNEITVIAGPTAGANKIKVTVTDQCKTNSATAEVTVDLTGNPTALSINGDNTVCFNGEGIRLTAPAVDGLTYKWTASVNLEIVGEDNKTNVTVKPKGQSLLGGKVYLTVTNSCGLSTTSEKLILVTPAPAALGAIKGKADLCEGEEVTFSIDEVVGATGYTWTIPTTAGWQVVRETKTSITVKVGSDNGAIRVTANNGCSSTSAVQLELKVTKLPTAPAIEGAATACAGDEVTYTVKQPIDGITYTWNVTGWTLKGAATGNSITVVAGSGAGNISVTASNRCDEASNSMTVGITPKPDSPGTISHDVNVCQNSAGNVISITEVPGATSYTWNLPEGWVITGGRNTNQITVTVNEKGGTVSVTADNCTGSSTPATITINITPPPAPVTRITDNSNVCEGLIYTADAVAGATSYTWTVTEGFTIESGQGTPTIKVKANSTNAFGRVSVMTHTGGCVGSAEFSMDIDAKVADGQLDFPKAFSPNGDGKNDSWLVKNLEKFPDNEMVIFNRWGSEVYKQKSYKNDWTATGLEQGTYFYKVRVKLCDGVYKEYTGYVTIFR</sequence>
<proteinExistence type="inferred from homology"/>
<evidence type="ECO:0000313" key="6">
    <source>
        <dbReference type="EMBL" id="MBD1397212.1"/>
    </source>
</evidence>
<feature type="domain" description="DUF11" evidence="4">
    <location>
        <begin position="350"/>
        <end position="467"/>
    </location>
</feature>
<dbReference type="Proteomes" id="UP000625551">
    <property type="component" value="Unassembled WGS sequence"/>
</dbReference>
<feature type="domain" description="DUF11" evidence="4">
    <location>
        <begin position="472"/>
        <end position="589"/>
    </location>
</feature>
<dbReference type="PANTHER" id="PTHR34819:SF3">
    <property type="entry name" value="CELL SURFACE PROTEIN"/>
    <property type="match status" value="1"/>
</dbReference>
<dbReference type="InterPro" id="IPR001434">
    <property type="entry name" value="OmcB-like_DUF11"/>
</dbReference>
<accession>A0ABR7XFZ2</accession>